<sequence length="145" mass="17257">MEKFDDLNSKFDDLRQCSINFPGDYSEQIALELGEILNISIDTELIKKTMWNRTRKYGEESICLFRNEHDNRCFILIECDPGDWIYTVVVRCAIKDYELVRTTLHSLYEKYGKEEGLPIRHIDELKDCMFEESNDLIKIIKRHNL</sequence>
<organism evidence="1 2">
    <name type="scientific">Acetivibrio clariflavus (strain DSM 19732 / NBRC 101661 / EBR45)</name>
    <name type="common">Clostridium clariflavum</name>
    <dbReference type="NCBI Taxonomy" id="720554"/>
    <lineage>
        <taxon>Bacteria</taxon>
        <taxon>Bacillati</taxon>
        <taxon>Bacillota</taxon>
        <taxon>Clostridia</taxon>
        <taxon>Eubacteriales</taxon>
        <taxon>Oscillospiraceae</taxon>
        <taxon>Acetivibrio</taxon>
    </lineage>
</organism>
<gene>
    <name evidence="1" type="ordered locus">Clocl_1632</name>
</gene>
<evidence type="ECO:0000313" key="2">
    <source>
        <dbReference type="Proteomes" id="UP000005435"/>
    </source>
</evidence>
<evidence type="ECO:0000313" key="1">
    <source>
        <dbReference type="EMBL" id="AEV68257.1"/>
    </source>
</evidence>
<reference evidence="2" key="1">
    <citation type="submission" date="2011-12" db="EMBL/GenBank/DDBJ databases">
        <title>Complete sequence of Clostridium clariflavum DSM 19732.</title>
        <authorList>
            <consortium name="US DOE Joint Genome Institute"/>
            <person name="Lucas S."/>
            <person name="Han J."/>
            <person name="Lapidus A."/>
            <person name="Cheng J.-F."/>
            <person name="Goodwin L."/>
            <person name="Pitluck S."/>
            <person name="Peters L."/>
            <person name="Teshima H."/>
            <person name="Detter J.C."/>
            <person name="Han C."/>
            <person name="Tapia R."/>
            <person name="Land M."/>
            <person name="Hauser L."/>
            <person name="Kyrpides N."/>
            <person name="Ivanova N."/>
            <person name="Pagani I."/>
            <person name="Kitzmiller T."/>
            <person name="Lynd L."/>
            <person name="Izquierdo J."/>
            <person name="Woyke T."/>
        </authorList>
    </citation>
    <scope>NUCLEOTIDE SEQUENCE [LARGE SCALE GENOMIC DNA]</scope>
    <source>
        <strain evidence="2">DSM 19732 / NBRC 101661 / EBR45</strain>
    </source>
</reference>
<proteinExistence type="predicted"/>
<dbReference type="Proteomes" id="UP000005435">
    <property type="component" value="Chromosome"/>
</dbReference>
<accession>G8LSF3</accession>
<dbReference type="EMBL" id="CP003065">
    <property type="protein sequence ID" value="AEV68257.1"/>
    <property type="molecule type" value="Genomic_DNA"/>
</dbReference>
<dbReference type="HOGENOM" id="CLU_1851152_0_0_9"/>
<dbReference type="AlphaFoldDB" id="G8LSF3"/>
<reference evidence="1 2" key="2">
    <citation type="journal article" date="2012" name="Stand. Genomic Sci.">
        <title>Complete Genome Sequence of Clostridium clariflavum DSM 19732.</title>
        <authorList>
            <person name="Izquierdo J.A."/>
            <person name="Goodwin L."/>
            <person name="Davenport K.W."/>
            <person name="Teshima H."/>
            <person name="Bruce D."/>
            <person name="Detter C."/>
            <person name="Tapia R."/>
            <person name="Han S."/>
            <person name="Land M."/>
            <person name="Hauser L."/>
            <person name="Jeffries C.D."/>
            <person name="Han J."/>
            <person name="Pitluck S."/>
            <person name="Nolan M."/>
            <person name="Chen A."/>
            <person name="Huntemann M."/>
            <person name="Mavromatis K."/>
            <person name="Mikhailova N."/>
            <person name="Liolios K."/>
            <person name="Woyke T."/>
            <person name="Lynd L.R."/>
        </authorList>
    </citation>
    <scope>NUCLEOTIDE SEQUENCE [LARGE SCALE GENOMIC DNA]</scope>
    <source>
        <strain evidence="2">DSM 19732 / NBRC 101661 / EBR45</strain>
    </source>
</reference>
<name>G8LSF3_ACECE</name>
<protein>
    <submittedName>
        <fullName evidence="1">Uncharacterized protein</fullName>
    </submittedName>
</protein>
<keyword evidence="2" id="KW-1185">Reference proteome</keyword>
<dbReference type="KEGG" id="ccl:Clocl_1632"/>
<dbReference type="RefSeq" id="WP_014254854.1">
    <property type="nucleotide sequence ID" value="NC_016627.1"/>
</dbReference>